<dbReference type="PIRSF" id="PIRSF028757">
    <property type="entry name" value="LD-carboxypeptidase"/>
    <property type="match status" value="1"/>
</dbReference>
<dbReference type="Gene3D" id="3.50.30.60">
    <property type="entry name" value="LD-carboxypeptidase A C-terminal domain-like"/>
    <property type="match status" value="1"/>
</dbReference>
<feature type="domain" description="LD-carboxypeptidase C-terminal" evidence="4">
    <location>
        <begin position="200"/>
        <end position="322"/>
    </location>
</feature>
<dbReference type="RefSeq" id="WP_160549707.1">
    <property type="nucleotide sequence ID" value="NZ_JBHLUU010000111.1"/>
</dbReference>
<evidence type="ECO:0000256" key="1">
    <source>
        <dbReference type="ARBA" id="ARBA00010233"/>
    </source>
</evidence>
<dbReference type="EMBL" id="JBHLUU010000111">
    <property type="protein sequence ID" value="MFC0476786.1"/>
    <property type="molecule type" value="Genomic_DNA"/>
</dbReference>
<dbReference type="PANTHER" id="PTHR30237">
    <property type="entry name" value="MURAMOYLTETRAPEPTIDE CARBOXYPEPTIDASE"/>
    <property type="match status" value="1"/>
</dbReference>
<feature type="domain" description="LD-carboxypeptidase N-terminal" evidence="3">
    <location>
        <begin position="13"/>
        <end position="130"/>
    </location>
</feature>
<gene>
    <name evidence="5" type="ORF">ACFFHF_16410</name>
</gene>
<keyword evidence="2 5" id="KW-0378">Hydrolase</keyword>
<reference evidence="5 6" key="1">
    <citation type="submission" date="2024-09" db="EMBL/GenBank/DDBJ databases">
        <authorList>
            <person name="Sun Q."/>
            <person name="Mori K."/>
        </authorList>
    </citation>
    <scope>NUCLEOTIDE SEQUENCE [LARGE SCALE GENOMIC DNA]</scope>
    <source>
        <strain evidence="5 6">CGMCC 1.9126</strain>
    </source>
</reference>
<proteinExistence type="inferred from homology"/>
<dbReference type="Pfam" id="PF17676">
    <property type="entry name" value="Peptidase_S66C"/>
    <property type="match status" value="1"/>
</dbReference>
<evidence type="ECO:0000259" key="3">
    <source>
        <dbReference type="Pfam" id="PF02016"/>
    </source>
</evidence>
<dbReference type="PANTHER" id="PTHR30237:SF5">
    <property type="entry name" value="CARBOXYPEPTIDASE VC_A0337-RELATED"/>
    <property type="match status" value="1"/>
</dbReference>
<comment type="caution">
    <text evidence="5">The sequence shown here is derived from an EMBL/GenBank/DDBJ whole genome shotgun (WGS) entry which is preliminary data.</text>
</comment>
<dbReference type="EC" id="3.4.-.-" evidence="5"/>
<dbReference type="InterPro" id="IPR027478">
    <property type="entry name" value="LdcA_N"/>
</dbReference>
<evidence type="ECO:0000313" key="5">
    <source>
        <dbReference type="EMBL" id="MFC0476786.1"/>
    </source>
</evidence>
<dbReference type="InterPro" id="IPR040921">
    <property type="entry name" value="Peptidase_S66C"/>
</dbReference>
<dbReference type="InterPro" id="IPR003507">
    <property type="entry name" value="S66_fam"/>
</dbReference>
<dbReference type="CDD" id="cd07062">
    <property type="entry name" value="Peptidase_S66_mccF_like"/>
    <property type="match status" value="1"/>
</dbReference>
<evidence type="ECO:0000259" key="4">
    <source>
        <dbReference type="Pfam" id="PF17676"/>
    </source>
</evidence>
<comment type="similarity">
    <text evidence="1">Belongs to the peptidase S66 family.</text>
</comment>
<dbReference type="InterPro" id="IPR027461">
    <property type="entry name" value="Carboxypeptidase_A_C_sf"/>
</dbReference>
<dbReference type="SUPFAM" id="SSF52317">
    <property type="entry name" value="Class I glutamine amidotransferase-like"/>
    <property type="match status" value="1"/>
</dbReference>
<evidence type="ECO:0000313" key="6">
    <source>
        <dbReference type="Proteomes" id="UP001589738"/>
    </source>
</evidence>
<dbReference type="InterPro" id="IPR040449">
    <property type="entry name" value="Peptidase_S66_N"/>
</dbReference>
<sequence length="336" mass="38422">MIKYPLLDFPMTVGVTSPSSGVKHYLHSILRDAIKAMNHRGHRVIETPNIWKQNKVRSDSPIKRAEEFMNLFNNDDISIVIPPWGGDLAIEILEYINYESLKTKWIMGYSDISLLLLAITLKTGIATAHGTNFIDMRGSKMDVTTEMWTKVLSTAMYDEVTQYSSEEFQSEWDFNNPTLYVFNFSEKTSWKILGRNTEVSGRLLGGCIDVIRHLIGTEYGNIDKFQREFINSEPILWYFENCSLSPVELKRSIVQMKLAGWFKNCSGILFGRTSVDIAKNDYTIKDVYAEIYEELGLPIIYDIDCGHLPPQMTLINGAWAEVKVVKNKGTLTQKFI</sequence>
<keyword evidence="6" id="KW-1185">Reference proteome</keyword>
<dbReference type="Pfam" id="PF02016">
    <property type="entry name" value="Peptidase_S66"/>
    <property type="match status" value="1"/>
</dbReference>
<dbReference type="InterPro" id="IPR029062">
    <property type="entry name" value="Class_I_gatase-like"/>
</dbReference>
<protein>
    <submittedName>
        <fullName evidence="5">S66 peptidase family protein</fullName>
        <ecNumber evidence="5">3.4.-.-</ecNumber>
    </submittedName>
</protein>
<accession>A0ABV6KTY1</accession>
<name>A0ABV6KTY1_9BACI</name>
<dbReference type="GO" id="GO:0016787">
    <property type="term" value="F:hydrolase activity"/>
    <property type="evidence" value="ECO:0007669"/>
    <property type="project" value="UniProtKB-KW"/>
</dbReference>
<organism evidence="5 6">
    <name type="scientific">Robertmurraya beringensis</name>
    <dbReference type="NCBI Taxonomy" id="641660"/>
    <lineage>
        <taxon>Bacteria</taxon>
        <taxon>Bacillati</taxon>
        <taxon>Bacillota</taxon>
        <taxon>Bacilli</taxon>
        <taxon>Bacillales</taxon>
        <taxon>Bacillaceae</taxon>
        <taxon>Robertmurraya</taxon>
    </lineage>
</organism>
<dbReference type="Proteomes" id="UP001589738">
    <property type="component" value="Unassembled WGS sequence"/>
</dbReference>
<dbReference type="Gene3D" id="3.40.50.10740">
    <property type="entry name" value="Class I glutamine amidotransferase-like"/>
    <property type="match status" value="1"/>
</dbReference>
<evidence type="ECO:0000256" key="2">
    <source>
        <dbReference type="ARBA" id="ARBA00022801"/>
    </source>
</evidence>
<dbReference type="SUPFAM" id="SSF141986">
    <property type="entry name" value="LD-carboxypeptidase A C-terminal domain-like"/>
    <property type="match status" value="1"/>
</dbReference>